<protein>
    <recommendedName>
        <fullName evidence="4">Toluene tolerance protein</fullName>
    </recommendedName>
</protein>
<proteinExistence type="predicted"/>
<dbReference type="eggNOG" id="COG2854">
    <property type="taxonomic scope" value="Bacteria"/>
</dbReference>
<feature type="chain" id="PRO_5002875918" description="Toluene tolerance protein" evidence="1">
    <location>
        <begin position="24"/>
        <end position="222"/>
    </location>
</feature>
<dbReference type="HOGENOM" id="CLU_094502_0_0_6"/>
<dbReference type="Proteomes" id="UP000004699">
    <property type="component" value="Unassembled WGS sequence"/>
</dbReference>
<dbReference type="Pfam" id="PF05494">
    <property type="entry name" value="MlaC"/>
    <property type="match status" value="1"/>
</dbReference>
<dbReference type="PANTHER" id="PTHR36573">
    <property type="entry name" value="INTERMEMBRANE PHOSPHOLIPID TRANSPORT SYSTEM BINDING PROTEIN MLAC"/>
    <property type="match status" value="1"/>
</dbReference>
<gene>
    <name evidence="2" type="ORF">NOR51B_863</name>
</gene>
<name>B8KR79_9GAMM</name>
<evidence type="ECO:0008006" key="4">
    <source>
        <dbReference type="Google" id="ProtNLM"/>
    </source>
</evidence>
<accession>B8KR79</accession>
<dbReference type="Gene3D" id="3.10.450.710">
    <property type="entry name" value="Tgt2/MlaC"/>
    <property type="match status" value="1"/>
</dbReference>
<feature type="signal peptide" evidence="1">
    <location>
        <begin position="1"/>
        <end position="23"/>
    </location>
</feature>
<dbReference type="InterPro" id="IPR042245">
    <property type="entry name" value="Tgt2/MlaC_sf"/>
</dbReference>
<dbReference type="InterPro" id="IPR008869">
    <property type="entry name" value="MlaC/ttg2D"/>
</dbReference>
<evidence type="ECO:0000313" key="3">
    <source>
        <dbReference type="Proteomes" id="UP000004699"/>
    </source>
</evidence>
<keyword evidence="1" id="KW-0732">Signal</keyword>
<dbReference type="STRING" id="565045.NOR51B_863"/>
<sequence length="222" mass="24268">MIRGVVMLVGVSLAPLLVAEEMAAPGPGAVVKAATDHIMAAVAEAPEYFDTDPERYYAEVGAELDKVVDFRGFARGIMGSYASSERFRSLDKAGQENLRAQLDRFTGVVRDGLITTYSKGLLAFGGSDVELKDVELSPDSVRVASVTQLVRADDSRVYTLKYQMGQYRDGQWRLRNMIIENINLGEIYRGQFEAAVKAEDGDIDAVIDAWNTVAFDDAGEEA</sequence>
<keyword evidence="3" id="KW-1185">Reference proteome</keyword>
<organism evidence="2 3">
    <name type="scientific">Luminiphilus syltensis NOR5-1B</name>
    <dbReference type="NCBI Taxonomy" id="565045"/>
    <lineage>
        <taxon>Bacteria</taxon>
        <taxon>Pseudomonadati</taxon>
        <taxon>Pseudomonadota</taxon>
        <taxon>Gammaproteobacteria</taxon>
        <taxon>Cellvibrionales</taxon>
        <taxon>Halieaceae</taxon>
        <taxon>Luminiphilus</taxon>
    </lineage>
</organism>
<dbReference type="AlphaFoldDB" id="B8KR79"/>
<evidence type="ECO:0000313" key="2">
    <source>
        <dbReference type="EMBL" id="EED34923.1"/>
    </source>
</evidence>
<dbReference type="PANTHER" id="PTHR36573:SF1">
    <property type="entry name" value="INTERMEMBRANE PHOSPHOLIPID TRANSPORT SYSTEM BINDING PROTEIN MLAC"/>
    <property type="match status" value="1"/>
</dbReference>
<dbReference type="EMBL" id="DS999411">
    <property type="protein sequence ID" value="EED34923.1"/>
    <property type="molecule type" value="Genomic_DNA"/>
</dbReference>
<reference evidence="3" key="1">
    <citation type="journal article" date="2013" name="BMC Microbiol.">
        <title>Taxonomy and evolution of bacteriochlorophyll a-containing members of the OM60/NOR5 clade of marine gammaproteobacteria: description of Luminiphilus syltensis gen. nov., sp. nov., reclassification of Haliea rubra as Pseudohaliea rubra gen. nov., comb. nov., and emendation of Chromatocurvus halotolerans.</title>
        <authorList>
            <person name="Spring S."/>
            <person name="Riedel T."/>
            <person name="Sproer C."/>
            <person name="Yan S."/>
            <person name="Harder J."/>
            <person name="Fuchs B.M."/>
        </authorList>
    </citation>
    <scope>NUCLEOTIDE SEQUENCE [LARGE SCALE GENOMIC DNA]</scope>
    <source>
        <strain evidence="3">NOR51-B</strain>
    </source>
</reference>
<evidence type="ECO:0000256" key="1">
    <source>
        <dbReference type="SAM" id="SignalP"/>
    </source>
</evidence>